<dbReference type="Gene3D" id="1.10.155.10">
    <property type="entry name" value="Chemotaxis receptor methyltransferase CheR, N-terminal domain"/>
    <property type="match status" value="1"/>
</dbReference>
<evidence type="ECO:0000259" key="6">
    <source>
        <dbReference type="PROSITE" id="PS50123"/>
    </source>
</evidence>
<dbReference type="RefSeq" id="WP_317627336.1">
    <property type="nucleotide sequence ID" value="NZ_JANFFA010000005.1"/>
</dbReference>
<evidence type="ECO:0000256" key="5">
    <source>
        <dbReference type="ARBA" id="ARBA00022691"/>
    </source>
</evidence>
<evidence type="ECO:0000256" key="3">
    <source>
        <dbReference type="ARBA" id="ARBA00022603"/>
    </source>
</evidence>
<evidence type="ECO:0000256" key="2">
    <source>
        <dbReference type="ARBA" id="ARBA00012534"/>
    </source>
</evidence>
<evidence type="ECO:0000313" key="7">
    <source>
        <dbReference type="EMBL" id="MDQ2095715.1"/>
    </source>
</evidence>
<dbReference type="InterPro" id="IPR000780">
    <property type="entry name" value="CheR_MeTrfase"/>
</dbReference>
<dbReference type="Gene3D" id="3.40.50.150">
    <property type="entry name" value="Vaccinia Virus protein VP39"/>
    <property type="match status" value="1"/>
</dbReference>
<evidence type="ECO:0000256" key="1">
    <source>
        <dbReference type="ARBA" id="ARBA00001541"/>
    </source>
</evidence>
<comment type="caution">
    <text evidence="7">The sequence shown here is derived from an EMBL/GenBank/DDBJ whole genome shotgun (WGS) entry which is preliminary data.</text>
</comment>
<proteinExistence type="predicted"/>
<gene>
    <name evidence="7" type="ORF">NOI20_16475</name>
</gene>
<dbReference type="GO" id="GO:0032259">
    <property type="term" value="P:methylation"/>
    <property type="evidence" value="ECO:0007669"/>
    <property type="project" value="UniProtKB-KW"/>
</dbReference>
<dbReference type="PRINTS" id="PR00996">
    <property type="entry name" value="CHERMTFRASE"/>
</dbReference>
<dbReference type="Pfam" id="PF01739">
    <property type="entry name" value="CheR"/>
    <property type="match status" value="1"/>
</dbReference>
<dbReference type="EMBL" id="JANFFA010000005">
    <property type="protein sequence ID" value="MDQ2095715.1"/>
    <property type="molecule type" value="Genomic_DNA"/>
</dbReference>
<dbReference type="SMART" id="SM00138">
    <property type="entry name" value="MeTrc"/>
    <property type="match status" value="1"/>
</dbReference>
<dbReference type="InterPro" id="IPR036804">
    <property type="entry name" value="CheR_N_sf"/>
</dbReference>
<keyword evidence="5" id="KW-0949">S-adenosyl-L-methionine</keyword>
<dbReference type="SUPFAM" id="SSF47757">
    <property type="entry name" value="Chemotaxis receptor methyltransferase CheR, N-terminal domain"/>
    <property type="match status" value="1"/>
</dbReference>
<evidence type="ECO:0000256" key="4">
    <source>
        <dbReference type="ARBA" id="ARBA00022679"/>
    </source>
</evidence>
<comment type="catalytic activity">
    <reaction evidence="1">
        <text>L-glutamyl-[protein] + S-adenosyl-L-methionine = [protein]-L-glutamate 5-O-methyl ester + S-adenosyl-L-homocysteine</text>
        <dbReference type="Rhea" id="RHEA:24452"/>
        <dbReference type="Rhea" id="RHEA-COMP:10208"/>
        <dbReference type="Rhea" id="RHEA-COMP:10311"/>
        <dbReference type="ChEBI" id="CHEBI:29973"/>
        <dbReference type="ChEBI" id="CHEBI:57856"/>
        <dbReference type="ChEBI" id="CHEBI:59789"/>
        <dbReference type="ChEBI" id="CHEBI:82795"/>
        <dbReference type="EC" id="2.1.1.80"/>
    </reaction>
</comment>
<accession>A0AAJ1UBZ1</accession>
<evidence type="ECO:0000313" key="8">
    <source>
        <dbReference type="Proteomes" id="UP001227162"/>
    </source>
</evidence>
<sequence length="340" mass="37742">MTQMTDEKPSERRIDEADFLRIAKHLHRLTGIYLTAAKRAMVASRLRQRVKAVGLGSLTAYADLIHSPAGAAELEEMIQALTTNMTRFDREATQFAHFDAEVMPDLAARARAGERVRLWSAGCSSGEEAYSLGFRVLDHCPEAARLDLRILATDIDRRILERATGGRYAPEQLAPLSPLHRARYFDWPDGGDVATTGPLIGVDDALRAITAFRLLNLLSEWPFRGRFDVIMCRNVTIYFDAETQLRLWRRFFDQLEPGGVLYIGHSEVIRSEAPLDFDALGAGVFRKRGARLARVGPRFVGRSVSVSVSGSKPACQTVAIAAPVTGAKGRFAEWRIEGDL</sequence>
<name>A0AAJ1UBZ1_9RHOB</name>
<dbReference type="SUPFAM" id="SSF53335">
    <property type="entry name" value="S-adenosyl-L-methionine-dependent methyltransferases"/>
    <property type="match status" value="1"/>
</dbReference>
<dbReference type="EC" id="2.1.1.80" evidence="2"/>
<protein>
    <recommendedName>
        <fullName evidence="2">protein-glutamate O-methyltransferase</fullName>
        <ecNumber evidence="2">2.1.1.80</ecNumber>
    </recommendedName>
</protein>
<reference evidence="7" key="1">
    <citation type="submission" date="2022-07" db="EMBL/GenBank/DDBJ databases">
        <authorList>
            <person name="Otstavnykh N."/>
            <person name="Isaeva M."/>
            <person name="Bystritskaya E."/>
        </authorList>
    </citation>
    <scope>NUCLEOTIDE SEQUENCE</scope>
    <source>
        <strain evidence="7">10Alg 79</strain>
    </source>
</reference>
<dbReference type="InterPro" id="IPR050903">
    <property type="entry name" value="Bact_Chemotaxis_MeTrfase"/>
</dbReference>
<dbReference type="Pfam" id="PF03705">
    <property type="entry name" value="CheR_N"/>
    <property type="match status" value="1"/>
</dbReference>
<dbReference type="GO" id="GO:0008983">
    <property type="term" value="F:protein-glutamate O-methyltransferase activity"/>
    <property type="evidence" value="ECO:0007669"/>
    <property type="project" value="UniProtKB-EC"/>
</dbReference>
<dbReference type="PROSITE" id="PS50123">
    <property type="entry name" value="CHER"/>
    <property type="match status" value="1"/>
</dbReference>
<dbReference type="Proteomes" id="UP001227162">
    <property type="component" value="Unassembled WGS sequence"/>
</dbReference>
<dbReference type="PANTHER" id="PTHR24422:SF19">
    <property type="entry name" value="CHEMOTAXIS PROTEIN METHYLTRANSFERASE"/>
    <property type="match status" value="1"/>
</dbReference>
<dbReference type="InterPro" id="IPR022641">
    <property type="entry name" value="CheR_N"/>
</dbReference>
<keyword evidence="8" id="KW-1185">Reference proteome</keyword>
<dbReference type="InterPro" id="IPR022642">
    <property type="entry name" value="CheR_C"/>
</dbReference>
<reference evidence="7" key="2">
    <citation type="submission" date="2023-04" db="EMBL/GenBank/DDBJ databases">
        <title>'Rhodoalgimonas zhirmunskyi' gen. nov., isolated from a red alga.</title>
        <authorList>
            <person name="Nedashkovskaya O.I."/>
            <person name="Otstavnykh N.Y."/>
            <person name="Bystritskaya E.P."/>
            <person name="Balabanova L.A."/>
            <person name="Isaeva M.P."/>
        </authorList>
    </citation>
    <scope>NUCLEOTIDE SEQUENCE</scope>
    <source>
        <strain evidence="7">10Alg 79</strain>
    </source>
</reference>
<dbReference type="InterPro" id="IPR029063">
    <property type="entry name" value="SAM-dependent_MTases_sf"/>
</dbReference>
<keyword evidence="4" id="KW-0808">Transferase</keyword>
<dbReference type="AlphaFoldDB" id="A0AAJ1UBZ1"/>
<dbReference type="PANTHER" id="PTHR24422">
    <property type="entry name" value="CHEMOTAXIS PROTEIN METHYLTRANSFERASE"/>
    <property type="match status" value="1"/>
</dbReference>
<organism evidence="7 8">
    <name type="scientific">Rhodalgimonas zhirmunskyi</name>
    <dbReference type="NCBI Taxonomy" id="2964767"/>
    <lineage>
        <taxon>Bacteria</taxon>
        <taxon>Pseudomonadati</taxon>
        <taxon>Pseudomonadota</taxon>
        <taxon>Alphaproteobacteria</taxon>
        <taxon>Rhodobacterales</taxon>
        <taxon>Roseobacteraceae</taxon>
        <taxon>Rhodalgimonas</taxon>
    </lineage>
</organism>
<feature type="domain" description="CheR-type methyltransferase" evidence="6">
    <location>
        <begin position="7"/>
        <end position="290"/>
    </location>
</feature>
<keyword evidence="3" id="KW-0489">Methyltransferase</keyword>